<dbReference type="Proteomes" id="UP001152484">
    <property type="component" value="Unassembled WGS sequence"/>
</dbReference>
<gene>
    <name evidence="1" type="ORF">CEURO_LOCUS10464</name>
</gene>
<reference evidence="1" key="1">
    <citation type="submission" date="2022-07" db="EMBL/GenBank/DDBJ databases">
        <authorList>
            <person name="Macas J."/>
            <person name="Novak P."/>
            <person name="Neumann P."/>
        </authorList>
    </citation>
    <scope>NUCLEOTIDE SEQUENCE</scope>
</reference>
<organism evidence="1 2">
    <name type="scientific">Cuscuta europaea</name>
    <name type="common">European dodder</name>
    <dbReference type="NCBI Taxonomy" id="41803"/>
    <lineage>
        <taxon>Eukaryota</taxon>
        <taxon>Viridiplantae</taxon>
        <taxon>Streptophyta</taxon>
        <taxon>Embryophyta</taxon>
        <taxon>Tracheophyta</taxon>
        <taxon>Spermatophyta</taxon>
        <taxon>Magnoliopsida</taxon>
        <taxon>eudicotyledons</taxon>
        <taxon>Gunneridae</taxon>
        <taxon>Pentapetalae</taxon>
        <taxon>asterids</taxon>
        <taxon>lamiids</taxon>
        <taxon>Solanales</taxon>
        <taxon>Convolvulaceae</taxon>
        <taxon>Cuscuteae</taxon>
        <taxon>Cuscuta</taxon>
        <taxon>Cuscuta subgen. Cuscuta</taxon>
    </lineage>
</organism>
<sequence length="195" mass="21936">MSTPMEEASIDITQQVAKKLKRPAGSKPQLLTYEVNAPARESQTLPEFRVKKGVVLAVDPEYFRHLVEIKVLGFQRPLGSKPQLLTYEVNAEELRRCFNGCMFAGLRVRLFSNAAYETQTESAILALATEIAKFTTDVCMAALYAKLHSIHKSLGRYESRYASDPCYTEDVPLPLPFGMAVQDFGVFETLRHTAW</sequence>
<name>A0A9P0Z6I6_CUSEU</name>
<accession>A0A9P0Z6I6</accession>
<dbReference type="AlphaFoldDB" id="A0A9P0Z6I6"/>
<proteinExistence type="predicted"/>
<evidence type="ECO:0000313" key="1">
    <source>
        <dbReference type="EMBL" id="CAH9088394.1"/>
    </source>
</evidence>
<evidence type="ECO:0000313" key="2">
    <source>
        <dbReference type="Proteomes" id="UP001152484"/>
    </source>
</evidence>
<keyword evidence="2" id="KW-1185">Reference proteome</keyword>
<comment type="caution">
    <text evidence="1">The sequence shown here is derived from an EMBL/GenBank/DDBJ whole genome shotgun (WGS) entry which is preliminary data.</text>
</comment>
<dbReference type="EMBL" id="CAMAPE010000019">
    <property type="protein sequence ID" value="CAH9088394.1"/>
    <property type="molecule type" value="Genomic_DNA"/>
</dbReference>
<dbReference type="OrthoDB" id="1909644at2759"/>
<protein>
    <submittedName>
        <fullName evidence="1">Uncharacterized protein</fullName>
    </submittedName>
</protein>